<keyword evidence="7 11" id="KW-0276">Fatty acid metabolism</keyword>
<evidence type="ECO:0000256" key="7">
    <source>
        <dbReference type="ARBA" id="ARBA00022832"/>
    </source>
</evidence>
<dbReference type="Pfam" id="PF20791">
    <property type="entry name" value="Acyl-ACP_TE_C"/>
    <property type="match status" value="1"/>
</dbReference>
<keyword evidence="12" id="KW-0732">Signal</keyword>
<protein>
    <recommendedName>
        <fullName evidence="11">Acyl-[acyl-carrier-protein] hydrolase</fullName>
        <ecNumber evidence="11">3.1.2.-</ecNumber>
    </recommendedName>
</protein>
<dbReference type="InterPro" id="IPR029069">
    <property type="entry name" value="HotDog_dom_sf"/>
</dbReference>
<feature type="chain" id="PRO_5019000850" description="Acyl-[acyl-carrier-protein] hydrolase" evidence="12">
    <location>
        <begin position="17"/>
        <end position="360"/>
    </location>
</feature>
<keyword evidence="16" id="KW-1185">Reference proteome</keyword>
<name>A0A445A1Z5_ARAHY</name>
<evidence type="ECO:0000256" key="4">
    <source>
        <dbReference type="ARBA" id="ARBA00022528"/>
    </source>
</evidence>
<gene>
    <name evidence="15" type="ORF">Ahy_B03g065600</name>
</gene>
<dbReference type="PANTHER" id="PTHR31727:SF2">
    <property type="entry name" value="PALMITOYL-ACYL CARRIER PROTEIN THIOESTERASE, CHLOROPLASTIC"/>
    <property type="match status" value="1"/>
</dbReference>
<keyword evidence="9 11" id="KW-0443">Lipid metabolism</keyword>
<comment type="similarity">
    <text evidence="2 11">Belongs to the acyl-ACP thioesterase family.</text>
</comment>
<keyword evidence="10 11" id="KW-0275">Fatty acid biosynthesis</keyword>
<keyword evidence="4 11" id="KW-0150">Chloroplast</keyword>
<feature type="domain" description="Acyl-ACP thioesterase N-terminal hotdog" evidence="13">
    <location>
        <begin position="79"/>
        <end position="211"/>
    </location>
</feature>
<dbReference type="InterPro" id="IPR002864">
    <property type="entry name" value="Acyl-ACP_thioesterase_NHD"/>
</dbReference>
<keyword evidence="8" id="KW-0809">Transit peptide</keyword>
<feature type="domain" description="Acyl-ACP thioesterase-like C-terminal" evidence="14">
    <location>
        <begin position="238"/>
        <end position="339"/>
    </location>
</feature>
<dbReference type="GO" id="GO:0016297">
    <property type="term" value="F:fatty acyl-[ACP] hydrolase activity"/>
    <property type="evidence" value="ECO:0007669"/>
    <property type="project" value="InterPro"/>
</dbReference>
<evidence type="ECO:0000256" key="8">
    <source>
        <dbReference type="ARBA" id="ARBA00022946"/>
    </source>
</evidence>
<sequence>MFVEIIMVPLITAASACSLHNVMLPSQNYGTKKGIKCGTNLGQGFGMKRACCGGLQIKANSQNYNGDDKFSRVFSTSSIRQNFTIRAYEVDANGIASIETLMNYFQHSITYHCKTLGVHDDVAGSTKEMIKRNLVWVYSEMQVSTYRYPKWDDAVEVETWLSTAGMNAVRFNWIVRDFKTNQMLNRASSISVLMNKLTRRLSKIPEEVRREFESYLVNSRIIIKDGDKKIPKLDDTTADYICTGLRPRWSDLDINFHVNNAKYVSWILESIPQSILMNYELSAMSLKFKRECNRDSKLQSLAEVCSDKNNNNSDNNIECNHMLRFEDGVEILRGRTQWRPKPTNNFDIFNHVPEDSIKDL</sequence>
<feature type="signal peptide" evidence="12">
    <location>
        <begin position="1"/>
        <end position="16"/>
    </location>
</feature>
<keyword evidence="6 11" id="KW-0378">Hydrolase</keyword>
<comment type="function">
    <text evidence="11">Plays an essential role in chain termination during de novo fatty acid synthesis.</text>
</comment>
<dbReference type="GO" id="GO:0000036">
    <property type="term" value="F:acyl carrier activity"/>
    <property type="evidence" value="ECO:0007669"/>
    <property type="project" value="TreeGrafter"/>
</dbReference>
<evidence type="ECO:0000256" key="2">
    <source>
        <dbReference type="ARBA" id="ARBA00006500"/>
    </source>
</evidence>
<organism evidence="15 16">
    <name type="scientific">Arachis hypogaea</name>
    <name type="common">Peanut</name>
    <dbReference type="NCBI Taxonomy" id="3818"/>
    <lineage>
        <taxon>Eukaryota</taxon>
        <taxon>Viridiplantae</taxon>
        <taxon>Streptophyta</taxon>
        <taxon>Embryophyta</taxon>
        <taxon>Tracheophyta</taxon>
        <taxon>Spermatophyta</taxon>
        <taxon>Magnoliopsida</taxon>
        <taxon>eudicotyledons</taxon>
        <taxon>Gunneridae</taxon>
        <taxon>Pentapetalae</taxon>
        <taxon>rosids</taxon>
        <taxon>fabids</taxon>
        <taxon>Fabales</taxon>
        <taxon>Fabaceae</taxon>
        <taxon>Papilionoideae</taxon>
        <taxon>50 kb inversion clade</taxon>
        <taxon>dalbergioids sensu lato</taxon>
        <taxon>Dalbergieae</taxon>
        <taxon>Pterocarpus clade</taxon>
        <taxon>Arachis</taxon>
    </lineage>
</organism>
<comment type="subcellular location">
    <subcellularLocation>
        <location evidence="1 11">Plastid</location>
        <location evidence="1 11">Chloroplast</location>
    </subcellularLocation>
</comment>
<dbReference type="Pfam" id="PF01643">
    <property type="entry name" value="Acyl-ACP_TE"/>
    <property type="match status" value="1"/>
</dbReference>
<dbReference type="PANTHER" id="PTHR31727">
    <property type="entry name" value="OLEOYL-ACYL CARRIER PROTEIN THIOESTERASE 1, CHLOROPLASTIC"/>
    <property type="match status" value="1"/>
</dbReference>
<keyword evidence="5 11" id="KW-0934">Plastid</keyword>
<evidence type="ECO:0000256" key="6">
    <source>
        <dbReference type="ARBA" id="ARBA00022801"/>
    </source>
</evidence>
<reference evidence="15 16" key="1">
    <citation type="submission" date="2019-01" db="EMBL/GenBank/DDBJ databases">
        <title>Sequencing of cultivated peanut Arachis hypogaea provides insights into genome evolution and oil improvement.</title>
        <authorList>
            <person name="Chen X."/>
        </authorList>
    </citation>
    <scope>NUCLEOTIDE SEQUENCE [LARGE SCALE GENOMIC DNA]</scope>
    <source>
        <strain evidence="16">cv. Fuhuasheng</strain>
        <tissue evidence="15">Leaves</tissue>
    </source>
</reference>
<dbReference type="Proteomes" id="UP000289738">
    <property type="component" value="Chromosome B03"/>
</dbReference>
<evidence type="ECO:0000259" key="14">
    <source>
        <dbReference type="Pfam" id="PF20791"/>
    </source>
</evidence>
<dbReference type="CDD" id="cd00586">
    <property type="entry name" value="4HBT"/>
    <property type="match status" value="1"/>
</dbReference>
<dbReference type="InterPro" id="IPR049427">
    <property type="entry name" value="Acyl-ACP_TE_C"/>
</dbReference>
<dbReference type="STRING" id="3818.A0A445A1Z5"/>
<evidence type="ECO:0000256" key="5">
    <source>
        <dbReference type="ARBA" id="ARBA00022640"/>
    </source>
</evidence>
<comment type="caution">
    <text evidence="15">The sequence shown here is derived from an EMBL/GenBank/DDBJ whole genome shotgun (WGS) entry which is preliminary data.</text>
</comment>
<evidence type="ECO:0000256" key="11">
    <source>
        <dbReference type="RuleBase" id="RU363096"/>
    </source>
</evidence>
<evidence type="ECO:0000256" key="3">
    <source>
        <dbReference type="ARBA" id="ARBA00022516"/>
    </source>
</evidence>
<evidence type="ECO:0000313" key="15">
    <source>
        <dbReference type="EMBL" id="RYR20461.1"/>
    </source>
</evidence>
<evidence type="ECO:0000259" key="13">
    <source>
        <dbReference type="Pfam" id="PF01643"/>
    </source>
</evidence>
<evidence type="ECO:0000256" key="10">
    <source>
        <dbReference type="ARBA" id="ARBA00023160"/>
    </source>
</evidence>
<dbReference type="EC" id="3.1.2.-" evidence="11"/>
<accession>A0A445A1Z5</accession>
<dbReference type="Gene3D" id="3.10.129.10">
    <property type="entry name" value="Hotdog Thioesterase"/>
    <property type="match status" value="1"/>
</dbReference>
<dbReference type="EMBL" id="SDMP01000013">
    <property type="protein sequence ID" value="RYR20461.1"/>
    <property type="molecule type" value="Genomic_DNA"/>
</dbReference>
<dbReference type="FunFam" id="3.10.129.10:FF:000014">
    <property type="entry name" value="Acyl-[acyl-carrier-protein] hydrolase"/>
    <property type="match status" value="1"/>
</dbReference>
<keyword evidence="3 11" id="KW-0444">Lipid biosynthesis</keyword>
<dbReference type="AlphaFoldDB" id="A0A445A1Z5"/>
<evidence type="ECO:0000256" key="9">
    <source>
        <dbReference type="ARBA" id="ARBA00023098"/>
    </source>
</evidence>
<dbReference type="InterPro" id="IPR045023">
    <property type="entry name" value="FATA/B"/>
</dbReference>
<proteinExistence type="inferred from homology"/>
<evidence type="ECO:0000313" key="16">
    <source>
        <dbReference type="Proteomes" id="UP000289738"/>
    </source>
</evidence>
<dbReference type="GO" id="GO:0009507">
    <property type="term" value="C:chloroplast"/>
    <property type="evidence" value="ECO:0007669"/>
    <property type="project" value="UniProtKB-SubCell"/>
</dbReference>
<evidence type="ECO:0000256" key="1">
    <source>
        <dbReference type="ARBA" id="ARBA00004229"/>
    </source>
</evidence>
<dbReference type="SUPFAM" id="SSF54637">
    <property type="entry name" value="Thioesterase/thiol ester dehydrase-isomerase"/>
    <property type="match status" value="2"/>
</dbReference>
<evidence type="ECO:0000256" key="12">
    <source>
        <dbReference type="SAM" id="SignalP"/>
    </source>
</evidence>